<accession>A0A8S5QJE5</accession>
<proteinExistence type="predicted"/>
<evidence type="ECO:0000313" key="1">
    <source>
        <dbReference type="EMBL" id="DAE19130.1"/>
    </source>
</evidence>
<organism evidence="1">
    <name type="scientific">Siphoviridae sp. ctk4d14</name>
    <dbReference type="NCBI Taxonomy" id="2825639"/>
    <lineage>
        <taxon>Viruses</taxon>
        <taxon>Duplodnaviria</taxon>
        <taxon>Heunggongvirae</taxon>
        <taxon>Uroviricota</taxon>
        <taxon>Caudoviricetes</taxon>
    </lineage>
</organism>
<name>A0A8S5QJE5_9CAUD</name>
<reference evidence="1" key="1">
    <citation type="journal article" date="2021" name="Proc. Natl. Acad. Sci. U.S.A.">
        <title>A Catalog of Tens of Thousands of Viruses from Human Metagenomes Reveals Hidden Associations with Chronic Diseases.</title>
        <authorList>
            <person name="Tisza M.J."/>
            <person name="Buck C.B."/>
        </authorList>
    </citation>
    <scope>NUCLEOTIDE SEQUENCE</scope>
    <source>
        <strain evidence="1">Ctk4d14</strain>
    </source>
</reference>
<protein>
    <submittedName>
        <fullName evidence="1">Uncharacterized protein</fullName>
    </submittedName>
</protein>
<dbReference type="EMBL" id="BK015667">
    <property type="protein sequence ID" value="DAE19130.1"/>
    <property type="molecule type" value="Genomic_DNA"/>
</dbReference>
<sequence>MMQKAYDFEPWENRPSINTPLNKTNLDRLSRGVSEIDDRVIRLNLTKLPTTEASGMITGITINQDNGDITVTYYSGATSVLHTLLAQVAINFDYDQDTERLIIYLKDGTQKYIDLSALITQFEFLDSDTIYWTIGSDGKVKAAIKKGSVTAEMLQPDYLADITVQAETATQQATSAAASAKQAKIDADRAETYASITEPKFYLDETTMQLYMKDGVGVDFVVVDNVLYWKVA</sequence>